<organism evidence="1 2">
    <name type="scientific">Actinoplanes auranticolor</name>
    <dbReference type="NCBI Taxonomy" id="47988"/>
    <lineage>
        <taxon>Bacteria</taxon>
        <taxon>Bacillati</taxon>
        <taxon>Actinomycetota</taxon>
        <taxon>Actinomycetes</taxon>
        <taxon>Micromonosporales</taxon>
        <taxon>Micromonosporaceae</taxon>
        <taxon>Actinoplanes</taxon>
    </lineage>
</organism>
<keyword evidence="2" id="KW-1185">Reference proteome</keyword>
<gene>
    <name evidence="1" type="ORF">Aau02nite_57770</name>
</gene>
<dbReference type="AlphaFoldDB" id="A0A919VRK6"/>
<protein>
    <recommendedName>
        <fullName evidence="3">N-acetyltransferase</fullName>
    </recommendedName>
</protein>
<dbReference type="EMBL" id="BOQL01000047">
    <property type="protein sequence ID" value="GIM73811.1"/>
    <property type="molecule type" value="Genomic_DNA"/>
</dbReference>
<sequence length="245" mass="26948">MRLDITSAAERPDRAPLWSGLTGLWPRFMTQDETGDFFYGYEFDHYPEFQLLAVDLDTGDAVAKAHSVPLSFTGAIADGLPGHGWDWAVRQATHDRLSGAEPAIVSALEIMVRPDLRSHGLSARMLAALRANTAARGFTDLIAPVRPIGAQGRNIDTYAYEQRPDGLPVDPWLRVHVRAGGRIVNVAHTSMVMVGTLADWRRWTELPFDTSGAVTVPHALGPVHCDVAGNRAVYVEPNVWVHHKL</sequence>
<comment type="caution">
    <text evidence="1">The sequence shown here is derived from an EMBL/GenBank/DDBJ whole genome shotgun (WGS) entry which is preliminary data.</text>
</comment>
<proteinExistence type="predicted"/>
<evidence type="ECO:0000313" key="2">
    <source>
        <dbReference type="Proteomes" id="UP000681340"/>
    </source>
</evidence>
<dbReference type="Proteomes" id="UP000681340">
    <property type="component" value="Unassembled WGS sequence"/>
</dbReference>
<dbReference type="RefSeq" id="WP_212991702.1">
    <property type="nucleotide sequence ID" value="NZ_BAABEA010000002.1"/>
</dbReference>
<name>A0A919VRK6_9ACTN</name>
<dbReference type="Gene3D" id="3.40.630.30">
    <property type="match status" value="1"/>
</dbReference>
<evidence type="ECO:0008006" key="3">
    <source>
        <dbReference type="Google" id="ProtNLM"/>
    </source>
</evidence>
<evidence type="ECO:0000313" key="1">
    <source>
        <dbReference type="EMBL" id="GIM73811.1"/>
    </source>
</evidence>
<accession>A0A919VRK6</accession>
<reference evidence="1" key="1">
    <citation type="submission" date="2021-03" db="EMBL/GenBank/DDBJ databases">
        <title>Whole genome shotgun sequence of Actinoplanes auranticolor NBRC 12245.</title>
        <authorList>
            <person name="Komaki H."/>
            <person name="Tamura T."/>
        </authorList>
    </citation>
    <scope>NUCLEOTIDE SEQUENCE</scope>
    <source>
        <strain evidence="1">NBRC 12245</strain>
    </source>
</reference>